<dbReference type="KEGG" id="chg:AXF12_07645"/>
<sequence>MNKAVLDEFGEEFIATIRDASLQQFEKVVSAEMKDAESKRISASLAKCTEEQLALIKEVAYTMVDVTLHNILFFFEQGDVNGWKIANEEKGIKDLVAISDGLSGELLYRRGVDCEIQPL</sequence>
<gene>
    <name evidence="1" type="ORF">AXF12_07645</name>
    <name evidence="2" type="ORF">SAMEA44541418_00167</name>
</gene>
<reference evidence="1 3" key="1">
    <citation type="submission" date="2016-02" db="EMBL/GenBank/DDBJ databases">
        <authorList>
            <person name="Holder M.E."/>
            <person name="Ajami N.J."/>
            <person name="Petrosino J.F."/>
        </authorList>
    </citation>
    <scope>NUCLEOTIDE SEQUENCE [LARGE SCALE GENOMIC DNA]</scope>
    <source>
        <strain evidence="1 3">CCUG 32990</strain>
    </source>
</reference>
<accession>A0AAX2GWP9</accession>
<evidence type="ECO:0000313" key="4">
    <source>
        <dbReference type="Proteomes" id="UP000215539"/>
    </source>
</evidence>
<evidence type="ECO:0000313" key="2">
    <source>
        <dbReference type="EMBL" id="SNV02105.1"/>
    </source>
</evidence>
<dbReference type="EMBL" id="LT906449">
    <property type="protein sequence ID" value="SNV02105.1"/>
    <property type="molecule type" value="Genomic_DNA"/>
</dbReference>
<name>A0AAX2GWP9_9FLAO</name>
<dbReference type="AlphaFoldDB" id="A0AAX2GWP9"/>
<protein>
    <submittedName>
        <fullName evidence="2">Uncharacterized protein</fullName>
    </submittedName>
</protein>
<evidence type="ECO:0000313" key="3">
    <source>
        <dbReference type="Proteomes" id="UP000065822"/>
    </source>
</evidence>
<evidence type="ECO:0000313" key="1">
    <source>
        <dbReference type="EMBL" id="AMD85393.1"/>
    </source>
</evidence>
<dbReference type="Proteomes" id="UP000065822">
    <property type="component" value="Chromosome"/>
</dbReference>
<proteinExistence type="predicted"/>
<dbReference type="RefSeq" id="WP_066429931.1">
    <property type="nucleotide sequence ID" value="NZ_CP014227.1"/>
</dbReference>
<dbReference type="EMBL" id="CP014227">
    <property type="protein sequence ID" value="AMD85393.1"/>
    <property type="molecule type" value="Genomic_DNA"/>
</dbReference>
<reference evidence="2 4" key="2">
    <citation type="submission" date="2017-06" db="EMBL/GenBank/DDBJ databases">
        <authorList>
            <consortium name="Pathogen Informatics"/>
        </authorList>
    </citation>
    <scope>NUCLEOTIDE SEQUENCE [LARGE SCALE GENOMIC DNA]</scope>
    <source>
        <strain evidence="2 4">NCTC12947</strain>
    </source>
</reference>
<keyword evidence="3" id="KW-1185">Reference proteome</keyword>
<dbReference type="Proteomes" id="UP000215539">
    <property type="component" value="Chromosome 1"/>
</dbReference>
<organism evidence="2 4">
    <name type="scientific">Capnocytophaga haemolytica</name>
    <dbReference type="NCBI Taxonomy" id="45243"/>
    <lineage>
        <taxon>Bacteria</taxon>
        <taxon>Pseudomonadati</taxon>
        <taxon>Bacteroidota</taxon>
        <taxon>Flavobacteriia</taxon>
        <taxon>Flavobacteriales</taxon>
        <taxon>Flavobacteriaceae</taxon>
        <taxon>Capnocytophaga</taxon>
    </lineage>
</organism>